<organism evidence="1 2">
    <name type="scientific">Vigna angularis var. angularis</name>
    <dbReference type="NCBI Taxonomy" id="157739"/>
    <lineage>
        <taxon>Eukaryota</taxon>
        <taxon>Viridiplantae</taxon>
        <taxon>Streptophyta</taxon>
        <taxon>Embryophyta</taxon>
        <taxon>Tracheophyta</taxon>
        <taxon>Spermatophyta</taxon>
        <taxon>Magnoliopsida</taxon>
        <taxon>eudicotyledons</taxon>
        <taxon>Gunneridae</taxon>
        <taxon>Pentapetalae</taxon>
        <taxon>rosids</taxon>
        <taxon>fabids</taxon>
        <taxon>Fabales</taxon>
        <taxon>Fabaceae</taxon>
        <taxon>Papilionoideae</taxon>
        <taxon>50 kb inversion clade</taxon>
        <taxon>NPAAA clade</taxon>
        <taxon>indigoferoid/millettioid clade</taxon>
        <taxon>Phaseoleae</taxon>
        <taxon>Vigna</taxon>
    </lineage>
</organism>
<keyword evidence="2" id="KW-1185">Reference proteome</keyword>
<dbReference type="Proteomes" id="UP000291084">
    <property type="component" value="Chromosome 3"/>
</dbReference>
<evidence type="ECO:0000313" key="2">
    <source>
        <dbReference type="Proteomes" id="UP000291084"/>
    </source>
</evidence>
<name>A0A0S3RM99_PHAAN</name>
<proteinExistence type="predicted"/>
<evidence type="ECO:0000313" key="1">
    <source>
        <dbReference type="EMBL" id="BAT81740.1"/>
    </source>
</evidence>
<reference evidence="1 2" key="1">
    <citation type="journal article" date="2015" name="Sci. Rep.">
        <title>The power of single molecule real-time sequencing technology in the de novo assembly of a eukaryotic genome.</title>
        <authorList>
            <person name="Sakai H."/>
            <person name="Naito K."/>
            <person name="Ogiso-Tanaka E."/>
            <person name="Takahashi Y."/>
            <person name="Iseki K."/>
            <person name="Muto C."/>
            <person name="Satou K."/>
            <person name="Teruya K."/>
            <person name="Shiroma A."/>
            <person name="Shimoji M."/>
            <person name="Hirano T."/>
            <person name="Itoh T."/>
            <person name="Kaga A."/>
            <person name="Tomooka N."/>
        </authorList>
    </citation>
    <scope>NUCLEOTIDE SEQUENCE [LARGE SCALE GENOMIC DNA]</scope>
    <source>
        <strain evidence="2">cv. Shumari</strain>
    </source>
</reference>
<protein>
    <submittedName>
        <fullName evidence="1">Uncharacterized protein</fullName>
    </submittedName>
</protein>
<dbReference type="AlphaFoldDB" id="A0A0S3RM99"/>
<dbReference type="EMBL" id="AP015036">
    <property type="protein sequence ID" value="BAT81740.1"/>
    <property type="molecule type" value="Genomic_DNA"/>
</dbReference>
<sequence length="102" mass="11383">MATNRISIVMSKSPYRSSLLIQMCMSKRKVREPVNLGPYQMGKVLGEVIYSMGLAPVHLVLHNSALGLNADFVSQRAELVRSMTLIDAASYGVFLFGCWRFL</sequence>
<gene>
    <name evidence="1" type="primary">Vigan.03G158400</name>
    <name evidence="1" type="ORF">VIGAN_03158400</name>
</gene>
<accession>A0A0S3RM99</accession>